<dbReference type="Proteomes" id="UP001562357">
    <property type="component" value="Unassembled WGS sequence"/>
</dbReference>
<comment type="caution">
    <text evidence="3">The sequence shown here is derived from an EMBL/GenBank/DDBJ whole genome shotgun (WGS) entry which is preliminary data.</text>
</comment>
<dbReference type="EMBL" id="BAAFGZ010000013">
    <property type="protein sequence ID" value="GAB0132233.1"/>
    <property type="molecule type" value="Genomic_DNA"/>
</dbReference>
<name>A0ABQ0CFL8_9HYPO</name>
<evidence type="ECO:0000259" key="2">
    <source>
        <dbReference type="Pfam" id="PF02668"/>
    </source>
</evidence>
<dbReference type="Pfam" id="PF02668">
    <property type="entry name" value="TauD"/>
    <property type="match status" value="1"/>
</dbReference>
<evidence type="ECO:0000313" key="3">
    <source>
        <dbReference type="EMBL" id="GAB0132233.1"/>
    </source>
</evidence>
<proteinExistence type="predicted"/>
<gene>
    <name evidence="3" type="primary">g674</name>
    <name evidence="3" type="ORF">EsDP_00000674</name>
</gene>
<evidence type="ECO:0000313" key="4">
    <source>
        <dbReference type="Proteomes" id="UP001562357"/>
    </source>
</evidence>
<reference evidence="4" key="1">
    <citation type="submission" date="2024-06" db="EMBL/GenBank/DDBJ databases">
        <title>Draft Genome Sequences of Epichloe bromicola Strains Isolated from Elymus ciliaris.</title>
        <authorList>
            <consortium name="Epichloe bromicola genome sequencing consortium"/>
            <person name="Miura A."/>
            <person name="Imano S."/>
            <person name="Ashida A."/>
            <person name="Sato I."/>
            <person name="Chiba S."/>
            <person name="Tanaka A."/>
            <person name="Camagna M."/>
            <person name="Takemoto D."/>
        </authorList>
    </citation>
    <scope>NUCLEOTIDE SEQUENCE [LARGE SCALE GENOMIC DNA]</scope>
    <source>
        <strain evidence="4">DP</strain>
    </source>
</reference>
<dbReference type="SUPFAM" id="SSF51197">
    <property type="entry name" value="Clavaminate synthase-like"/>
    <property type="match status" value="1"/>
</dbReference>
<feature type="domain" description="TauD/TfdA-like" evidence="2">
    <location>
        <begin position="125"/>
        <end position="300"/>
    </location>
</feature>
<dbReference type="InterPro" id="IPR003819">
    <property type="entry name" value="TauD/TfdA-like"/>
</dbReference>
<organism evidence="3 4">
    <name type="scientific">Epichloe bromicola</name>
    <dbReference type="NCBI Taxonomy" id="79588"/>
    <lineage>
        <taxon>Eukaryota</taxon>
        <taxon>Fungi</taxon>
        <taxon>Dikarya</taxon>
        <taxon>Ascomycota</taxon>
        <taxon>Pezizomycotina</taxon>
        <taxon>Sordariomycetes</taxon>
        <taxon>Hypocreomycetidae</taxon>
        <taxon>Hypocreales</taxon>
        <taxon>Clavicipitaceae</taxon>
        <taxon>Epichloe</taxon>
    </lineage>
</organism>
<keyword evidence="4" id="KW-1185">Reference proteome</keyword>
<dbReference type="Gene3D" id="3.60.130.10">
    <property type="entry name" value="Clavaminate synthase-like"/>
    <property type="match status" value="1"/>
</dbReference>
<sequence length="308" mass="35074">MFRISHVFGRRHRVTPVPAPFNQSLFSLGRRCYSEKVSRVVPQLPAPDLSHAQQNEHVRSVAEQLEWQGILKVNLGFVDPDSQYLAGLIQSLHRDHGHQLPISHSATRGWFWDVRPLPGSTDTTHTSQLARSETMEVFPWHTDCSYEDQPPRYFALQVLRPDRCGGGTLSVVEVNRLRDLLPPATRLALMQPEFRINVPAEFIKHPSQRHILGSLLADHGGLGPCTVMRLRENIVDPMTEAASRATEELQRVFSSGLVNEFAVHLSAVELPERSIILIDNRRWLHARSSVMDPERHLRRVRWDAAPFP</sequence>
<evidence type="ECO:0000256" key="1">
    <source>
        <dbReference type="ARBA" id="ARBA00023002"/>
    </source>
</evidence>
<protein>
    <recommendedName>
        <fullName evidence="2">TauD/TfdA-like domain-containing protein</fullName>
    </recommendedName>
</protein>
<dbReference type="InterPro" id="IPR042098">
    <property type="entry name" value="TauD-like_sf"/>
</dbReference>
<accession>A0ABQ0CFL8</accession>
<keyword evidence="1" id="KW-0560">Oxidoreductase</keyword>